<dbReference type="SMART" id="SM00539">
    <property type="entry name" value="NIDO"/>
    <property type="match status" value="2"/>
</dbReference>
<dbReference type="InterPro" id="IPR009017">
    <property type="entry name" value="GFP"/>
</dbReference>
<evidence type="ECO:0000256" key="6">
    <source>
        <dbReference type="SAM" id="MobiDB-lite"/>
    </source>
</evidence>
<evidence type="ECO:0000256" key="5">
    <source>
        <dbReference type="PROSITE-ProRule" id="PRU00076"/>
    </source>
</evidence>
<evidence type="ECO:0000313" key="11">
    <source>
        <dbReference type="EMBL" id="CAJ0598522.1"/>
    </source>
</evidence>
<protein>
    <submittedName>
        <fullName evidence="11">Uncharacterized protein</fullName>
    </submittedName>
</protein>
<dbReference type="PANTHER" id="PTHR24050:SF28">
    <property type="entry name" value="UROMODULIN-LIKE"/>
    <property type="match status" value="1"/>
</dbReference>
<comment type="caution">
    <text evidence="11">The sequence shown here is derived from an EMBL/GenBank/DDBJ whole genome shotgun (WGS) entry which is preliminary data.</text>
</comment>
<gene>
    <name evidence="11" type="ORF">CYNAS_LOCUS10505</name>
</gene>
<dbReference type="InterPro" id="IPR000152">
    <property type="entry name" value="EGF-type_Asp/Asn_hydroxyl_site"/>
</dbReference>
<dbReference type="InterPro" id="IPR000742">
    <property type="entry name" value="EGF"/>
</dbReference>
<dbReference type="PROSITE" id="PS51220">
    <property type="entry name" value="NIDO"/>
    <property type="match status" value="1"/>
</dbReference>
<feature type="region of interest" description="Disordered" evidence="6">
    <location>
        <begin position="1029"/>
        <end position="1076"/>
    </location>
</feature>
<feature type="domain" description="EGF-like" evidence="9">
    <location>
        <begin position="609"/>
        <end position="647"/>
    </location>
</feature>
<evidence type="ECO:0000256" key="8">
    <source>
        <dbReference type="SAM" id="SignalP"/>
    </source>
</evidence>
<evidence type="ECO:0000256" key="1">
    <source>
        <dbReference type="ARBA" id="ARBA00022536"/>
    </source>
</evidence>
<dbReference type="PANTHER" id="PTHR24050">
    <property type="entry name" value="PA14 DOMAIN-CONTAINING PROTEIN"/>
    <property type="match status" value="1"/>
</dbReference>
<evidence type="ECO:0000256" key="7">
    <source>
        <dbReference type="SAM" id="Phobius"/>
    </source>
</evidence>
<dbReference type="InterPro" id="IPR001881">
    <property type="entry name" value="EGF-like_Ca-bd_dom"/>
</dbReference>
<evidence type="ECO:0000256" key="4">
    <source>
        <dbReference type="ARBA" id="ARBA00023157"/>
    </source>
</evidence>
<feature type="transmembrane region" description="Helical" evidence="7">
    <location>
        <begin position="1085"/>
        <end position="1110"/>
    </location>
</feature>
<organism evidence="11 12">
    <name type="scientific">Cylicocyclus nassatus</name>
    <name type="common">Nematode worm</name>
    <dbReference type="NCBI Taxonomy" id="53992"/>
    <lineage>
        <taxon>Eukaryota</taxon>
        <taxon>Metazoa</taxon>
        <taxon>Ecdysozoa</taxon>
        <taxon>Nematoda</taxon>
        <taxon>Chromadorea</taxon>
        <taxon>Rhabditida</taxon>
        <taxon>Rhabditina</taxon>
        <taxon>Rhabditomorpha</taxon>
        <taxon>Strongyloidea</taxon>
        <taxon>Strongylidae</taxon>
        <taxon>Cylicocyclus</taxon>
    </lineage>
</organism>
<dbReference type="Pfam" id="PF06119">
    <property type="entry name" value="NIDO"/>
    <property type="match status" value="2"/>
</dbReference>
<dbReference type="InterPro" id="IPR018097">
    <property type="entry name" value="EGF_Ca-bd_CS"/>
</dbReference>
<evidence type="ECO:0000256" key="3">
    <source>
        <dbReference type="ARBA" id="ARBA00022737"/>
    </source>
</evidence>
<feature type="domain" description="NIDO" evidence="10">
    <location>
        <begin position="120"/>
        <end position="256"/>
    </location>
</feature>
<feature type="domain" description="EGF-like" evidence="9">
    <location>
        <begin position="482"/>
        <end position="519"/>
    </location>
</feature>
<dbReference type="GO" id="GO:0007160">
    <property type="term" value="P:cell-matrix adhesion"/>
    <property type="evidence" value="ECO:0007669"/>
    <property type="project" value="InterPro"/>
</dbReference>
<evidence type="ECO:0000259" key="9">
    <source>
        <dbReference type="PROSITE" id="PS50026"/>
    </source>
</evidence>
<dbReference type="Pfam" id="PF07645">
    <property type="entry name" value="EGF_CA"/>
    <property type="match status" value="5"/>
</dbReference>
<feature type="domain" description="EGF-like" evidence="9">
    <location>
        <begin position="566"/>
        <end position="608"/>
    </location>
</feature>
<feature type="chain" id="PRO_5041444833" evidence="8">
    <location>
        <begin position="21"/>
        <end position="1158"/>
    </location>
</feature>
<dbReference type="FunFam" id="2.10.25.10:FF:000038">
    <property type="entry name" value="Fibrillin 2"/>
    <property type="match status" value="5"/>
</dbReference>
<feature type="compositionally biased region" description="Basic and acidic residues" evidence="6">
    <location>
        <begin position="1066"/>
        <end position="1076"/>
    </location>
</feature>
<dbReference type="Gene3D" id="2.40.155.10">
    <property type="entry name" value="Green fluorescent protein"/>
    <property type="match status" value="1"/>
</dbReference>
<dbReference type="PROSITE" id="PS01186">
    <property type="entry name" value="EGF_2"/>
    <property type="match status" value="4"/>
</dbReference>
<keyword evidence="7" id="KW-1133">Transmembrane helix</keyword>
<feature type="domain" description="EGF-like" evidence="9">
    <location>
        <begin position="911"/>
        <end position="951"/>
    </location>
</feature>
<feature type="region of interest" description="Disordered" evidence="6">
    <location>
        <begin position="403"/>
        <end position="426"/>
    </location>
</feature>
<proteinExistence type="predicted"/>
<dbReference type="Proteomes" id="UP001176961">
    <property type="component" value="Unassembled WGS sequence"/>
</dbReference>
<evidence type="ECO:0000256" key="2">
    <source>
        <dbReference type="ARBA" id="ARBA00022729"/>
    </source>
</evidence>
<feature type="domain" description="EGF-like" evidence="9">
    <location>
        <begin position="523"/>
        <end position="565"/>
    </location>
</feature>
<accession>A0AA36M6D0</accession>
<dbReference type="InterPro" id="IPR003886">
    <property type="entry name" value="NIDO_dom"/>
</dbReference>
<dbReference type="Pfam" id="PF12947">
    <property type="entry name" value="EGF_3"/>
    <property type="match status" value="2"/>
</dbReference>
<sequence length="1158" mass="125455">MRRALLVGLCALLPLFCVSAAQSRAFRYGAHRRYKRQLGDITNQQIDLNITVPYIFSARLYPYGDSKGDLLINGDSEPYKLANPFHYLGQVYDTIYIHSSGVVTFSPNVPTPATLPVDEPVLAVYWMKTEGARVFYRETDDANIINLAHNEVNIQYRYGSQFRVKSVVIITWEGGRPINSEADGNIFQLALIIGDSMTFAHIVYSKLNSNDNAVAGFSTLNTSYSLPDSATHDALLLSEKSDIGIPGEWLFRVDETQVYLCGAGFKGLECIDSCAPSQWFNDCSKNCHCDGGDPCDQENGRCPNGRCSPGWKGAPVCDEDEDECELDDVCPSAQPDCLNTPGSYLCICFEYDEANKKCKGSKPVLSTSEEKIPVEIVPVQPSFGRTTAPTKPPLQRNRFASTVPSTTTTTATTAKPTVRASTTSTTVTTTMAPTTVKTAEFKPAKTKPSTPICPPCDIHASCRDGKCECHAGWKPYKNICVDIDECSESGVCGAHSECVNRPGSYDCTCDKGFRFEEGSGCVDINECRESNPCGKASGVECLNRPGSFECICKDGFDGDPKRGCSDIDECALGSHHCGPHATCINTIGGYECECLPGFERIAEGAGCTDIDECFLSMCHPAARCANLVGSFSCSCPDGFVGDGMQCHETILYPIANDSIVVPRKKDAIASIDLPSPVFVFGKPYDTVYLSSNGILSFDRPLPGLIERAESLREAAIFALHVQYDYVREGLVAYTYLNESDSSAYSLLGRSSLGVQNNFRLSNFRTKTLHLFTFDRMRQAGSENLNSFQIVLAQSDEATMLTLIYEKTQSKGPMTGIASPAAFLPLPNDMLATHSNVGQPGKWMFRIDDGIGSCPAGTQDPPLCDKDCPPGRYGFSCQNSCHCAAGFPCDTSSGVCANGCAAGWTGPNCDRDIDECSSGMVLCGQNAECHNIVGGYECRCRKGFSGDGKECLQVERCYSRFGRSCSSNASCEESASGPRCVCTRGYRGDGFTCTPLSHIHSSVEEITKLMKNDANLGESINAEVDEHPFVMTSWQGPGGSPGTGSVPTTPRPKSGRFSSTSAKPHLATKDETNKEKQEESADATTLLFLIGPAVLCAIWVILVIVVIAVCCRNKHSQRMRSSSKQFDGVWNAPSRGAAICAPSNVATHFAPRIRNFDAY</sequence>
<dbReference type="SMART" id="SM00181">
    <property type="entry name" value="EGF"/>
    <property type="match status" value="9"/>
</dbReference>
<dbReference type="InterPro" id="IPR052235">
    <property type="entry name" value="Nephronectin_domain"/>
</dbReference>
<dbReference type="SUPFAM" id="SSF57184">
    <property type="entry name" value="Growth factor receptor domain"/>
    <property type="match status" value="2"/>
</dbReference>
<dbReference type="SMART" id="SM00179">
    <property type="entry name" value="EGF_CA"/>
    <property type="match status" value="7"/>
</dbReference>
<dbReference type="CDD" id="cd00054">
    <property type="entry name" value="EGF_CA"/>
    <property type="match status" value="5"/>
</dbReference>
<evidence type="ECO:0000259" key="10">
    <source>
        <dbReference type="PROSITE" id="PS51220"/>
    </source>
</evidence>
<name>A0AA36M6D0_CYLNA</name>
<dbReference type="Gene3D" id="2.10.25.10">
    <property type="entry name" value="Laminin"/>
    <property type="match status" value="5"/>
</dbReference>
<feature type="signal peptide" evidence="8">
    <location>
        <begin position="1"/>
        <end position="20"/>
    </location>
</feature>
<dbReference type="PROSITE" id="PS00010">
    <property type="entry name" value="ASX_HYDROXYL"/>
    <property type="match status" value="5"/>
</dbReference>
<keyword evidence="4 5" id="KW-1015">Disulfide bond</keyword>
<feature type="disulfide bond" evidence="5">
    <location>
        <begin position="533"/>
        <end position="550"/>
    </location>
</feature>
<evidence type="ECO:0000313" key="12">
    <source>
        <dbReference type="Proteomes" id="UP001176961"/>
    </source>
</evidence>
<dbReference type="InterPro" id="IPR009030">
    <property type="entry name" value="Growth_fac_rcpt_cys_sf"/>
</dbReference>
<dbReference type="InterPro" id="IPR024731">
    <property type="entry name" value="NELL2-like_EGF"/>
</dbReference>
<keyword evidence="7" id="KW-0812">Transmembrane</keyword>
<dbReference type="Gene3D" id="2.170.300.10">
    <property type="entry name" value="Tie2 ligand-binding domain superfamily"/>
    <property type="match status" value="2"/>
</dbReference>
<reference evidence="11" key="1">
    <citation type="submission" date="2023-07" db="EMBL/GenBank/DDBJ databases">
        <authorList>
            <consortium name="CYATHOMIX"/>
        </authorList>
    </citation>
    <scope>NUCLEOTIDE SEQUENCE</scope>
    <source>
        <strain evidence="11">N/A</strain>
    </source>
</reference>
<dbReference type="PROSITE" id="PS50026">
    <property type="entry name" value="EGF_3"/>
    <property type="match status" value="5"/>
</dbReference>
<dbReference type="GO" id="GO:0071944">
    <property type="term" value="C:cell periphery"/>
    <property type="evidence" value="ECO:0007669"/>
    <property type="project" value="UniProtKB-ARBA"/>
</dbReference>
<dbReference type="AlphaFoldDB" id="A0AA36M6D0"/>
<keyword evidence="3" id="KW-0677">Repeat</keyword>
<keyword evidence="12" id="KW-1185">Reference proteome</keyword>
<keyword evidence="7" id="KW-0472">Membrane</keyword>
<dbReference type="GO" id="GO:0005509">
    <property type="term" value="F:calcium ion binding"/>
    <property type="evidence" value="ECO:0007669"/>
    <property type="project" value="InterPro"/>
</dbReference>
<dbReference type="InterPro" id="IPR049883">
    <property type="entry name" value="NOTCH1_EGF-like"/>
</dbReference>
<dbReference type="PROSITE" id="PS01187">
    <property type="entry name" value="EGF_CA"/>
    <property type="match status" value="4"/>
</dbReference>
<keyword evidence="2 8" id="KW-0732">Signal</keyword>
<dbReference type="SUPFAM" id="SSF57196">
    <property type="entry name" value="EGF/Laminin"/>
    <property type="match status" value="1"/>
</dbReference>
<feature type="compositionally biased region" description="Low complexity" evidence="6">
    <location>
        <begin position="1042"/>
        <end position="1051"/>
    </location>
</feature>
<keyword evidence="1 5" id="KW-0245">EGF-like domain</keyword>
<comment type="caution">
    <text evidence="5">Lacks conserved residue(s) required for the propagation of feature annotation.</text>
</comment>
<dbReference type="EMBL" id="CATQJL010000223">
    <property type="protein sequence ID" value="CAJ0598522.1"/>
    <property type="molecule type" value="Genomic_DNA"/>
</dbReference>